<organism evidence="2 3">
    <name type="scientific">Catenaria anguillulae PL171</name>
    <dbReference type="NCBI Taxonomy" id="765915"/>
    <lineage>
        <taxon>Eukaryota</taxon>
        <taxon>Fungi</taxon>
        <taxon>Fungi incertae sedis</taxon>
        <taxon>Blastocladiomycota</taxon>
        <taxon>Blastocladiomycetes</taxon>
        <taxon>Blastocladiales</taxon>
        <taxon>Catenariaceae</taxon>
        <taxon>Catenaria</taxon>
    </lineage>
</organism>
<name>A0A1Y2HW57_9FUNG</name>
<dbReference type="InterPro" id="IPR036047">
    <property type="entry name" value="F-box-like_dom_sf"/>
</dbReference>
<dbReference type="AlphaFoldDB" id="A0A1Y2HW57"/>
<proteinExistence type="predicted"/>
<evidence type="ECO:0000259" key="1">
    <source>
        <dbReference type="Pfam" id="PF00646"/>
    </source>
</evidence>
<feature type="domain" description="F-box" evidence="1">
    <location>
        <begin position="15"/>
        <end position="43"/>
    </location>
</feature>
<accession>A0A1Y2HW57</accession>
<dbReference type="Pfam" id="PF00646">
    <property type="entry name" value="F-box"/>
    <property type="match status" value="1"/>
</dbReference>
<keyword evidence="3" id="KW-1185">Reference proteome</keyword>
<reference evidence="2 3" key="1">
    <citation type="submission" date="2016-07" db="EMBL/GenBank/DDBJ databases">
        <title>Pervasive Adenine N6-methylation of Active Genes in Fungi.</title>
        <authorList>
            <consortium name="DOE Joint Genome Institute"/>
            <person name="Mondo S.J."/>
            <person name="Dannebaum R.O."/>
            <person name="Kuo R.C."/>
            <person name="Labutti K."/>
            <person name="Haridas S."/>
            <person name="Kuo A."/>
            <person name="Salamov A."/>
            <person name="Ahrendt S.R."/>
            <person name="Lipzen A."/>
            <person name="Sullivan W."/>
            <person name="Andreopoulos W.B."/>
            <person name="Clum A."/>
            <person name="Lindquist E."/>
            <person name="Daum C."/>
            <person name="Ramamoorthy G.K."/>
            <person name="Gryganskyi A."/>
            <person name="Culley D."/>
            <person name="Magnuson J.K."/>
            <person name="James T.Y."/>
            <person name="O'Malley M.A."/>
            <person name="Stajich J.E."/>
            <person name="Spatafora J.W."/>
            <person name="Visel A."/>
            <person name="Grigoriev I.V."/>
        </authorList>
    </citation>
    <scope>NUCLEOTIDE SEQUENCE [LARGE SCALE GENOMIC DNA]</scope>
    <source>
        <strain evidence="2 3">PL171</strain>
    </source>
</reference>
<dbReference type="InterPro" id="IPR001810">
    <property type="entry name" value="F-box_dom"/>
</dbReference>
<dbReference type="Proteomes" id="UP000193411">
    <property type="component" value="Unassembled WGS sequence"/>
</dbReference>
<dbReference type="EMBL" id="MCFL01000013">
    <property type="protein sequence ID" value="ORZ37382.1"/>
    <property type="molecule type" value="Genomic_DNA"/>
</dbReference>
<gene>
    <name evidence="2" type="ORF">BCR44DRAFT_1044775</name>
</gene>
<dbReference type="CDD" id="cd09917">
    <property type="entry name" value="F-box_SF"/>
    <property type="match status" value="1"/>
</dbReference>
<comment type="caution">
    <text evidence="2">The sequence shown here is derived from an EMBL/GenBank/DDBJ whole genome shotgun (WGS) entry which is preliminary data.</text>
</comment>
<protein>
    <recommendedName>
        <fullName evidence="1">F-box domain-containing protein</fullName>
    </recommendedName>
</protein>
<evidence type="ECO:0000313" key="2">
    <source>
        <dbReference type="EMBL" id="ORZ37382.1"/>
    </source>
</evidence>
<sequence length="106" mass="11984">MNSLQSDQPCPLATLPFDIIQHLVQCLDLASVARLRSTSKFFQAPDLYTGRLDWLLLHSFTQCDSALFGEAWARAPPSLTTTALPDHEDFDADTMTRRRRLLHAIL</sequence>
<dbReference type="SUPFAM" id="SSF81383">
    <property type="entry name" value="F-box domain"/>
    <property type="match status" value="1"/>
</dbReference>
<evidence type="ECO:0000313" key="3">
    <source>
        <dbReference type="Proteomes" id="UP000193411"/>
    </source>
</evidence>